<comment type="caution">
    <text evidence="2">The sequence shown here is derived from an EMBL/GenBank/DDBJ whole genome shotgun (WGS) entry which is preliminary data.</text>
</comment>
<protein>
    <submittedName>
        <fullName evidence="2">Uncharacterized protein</fullName>
    </submittedName>
</protein>
<evidence type="ECO:0000313" key="2">
    <source>
        <dbReference type="EMBL" id="GJC89429.1"/>
    </source>
</evidence>
<organism evidence="2 3">
    <name type="scientific">Colletotrichum liriopes</name>
    <dbReference type="NCBI Taxonomy" id="708192"/>
    <lineage>
        <taxon>Eukaryota</taxon>
        <taxon>Fungi</taxon>
        <taxon>Dikarya</taxon>
        <taxon>Ascomycota</taxon>
        <taxon>Pezizomycotina</taxon>
        <taxon>Sordariomycetes</taxon>
        <taxon>Hypocreomycetidae</taxon>
        <taxon>Glomerellales</taxon>
        <taxon>Glomerellaceae</taxon>
        <taxon>Colletotrichum</taxon>
        <taxon>Colletotrichum spaethianum species complex</taxon>
    </lineage>
</organism>
<proteinExistence type="predicted"/>
<feature type="region of interest" description="Disordered" evidence="1">
    <location>
        <begin position="107"/>
        <end position="179"/>
    </location>
</feature>
<accession>A0AA37GY37</accession>
<dbReference type="Proteomes" id="UP001055172">
    <property type="component" value="Unassembled WGS sequence"/>
</dbReference>
<feature type="compositionally biased region" description="Polar residues" evidence="1">
    <location>
        <begin position="147"/>
        <end position="159"/>
    </location>
</feature>
<feature type="region of interest" description="Disordered" evidence="1">
    <location>
        <begin position="266"/>
        <end position="293"/>
    </location>
</feature>
<sequence length="337" mass="37309">MMKSACAARIERELEQALNYANATYYAHSTGAKSSDFGGQHDSGSHFHMALVAPSPADLYDLGAWQRGDINGNATGFDDTRMVTSSGVYPRDMSNINPYSTLPDTDWVSPSANLSPSSGQPHEALDTFSHSPDASSSYANAERASARTLTRKTAVTSPTAKPPQRRNLHGNWRQRDAAPVTSFRDSVLADIAKEQKQPKQQTLLESLGHSLSDPEPWQVELYQQKSRLISTPTIARYPFVEQAKLQHGLFQELKKKYGDTWPQANYEDDQTVNPSTPTLERHDLPAQGGQDGSTKRKTLLEIYYKAEQETALRKRGPSQWVQFGDRAAVEIPADTLA</sequence>
<evidence type="ECO:0000256" key="1">
    <source>
        <dbReference type="SAM" id="MobiDB-lite"/>
    </source>
</evidence>
<feature type="compositionally biased region" description="Polar residues" evidence="1">
    <location>
        <begin position="107"/>
        <end position="120"/>
    </location>
</feature>
<name>A0AA37GY37_9PEZI</name>
<reference evidence="2 3" key="1">
    <citation type="submission" date="2021-07" db="EMBL/GenBank/DDBJ databases">
        <title>Genome data of Colletotrichum spaethianum.</title>
        <authorList>
            <person name="Utami Y.D."/>
            <person name="Hiruma K."/>
        </authorList>
    </citation>
    <scope>NUCLEOTIDE SEQUENCE [LARGE SCALE GENOMIC DNA]</scope>
    <source>
        <strain evidence="2 3">MAFF 242679</strain>
    </source>
</reference>
<evidence type="ECO:0000313" key="3">
    <source>
        <dbReference type="Proteomes" id="UP001055172"/>
    </source>
</evidence>
<keyword evidence="3" id="KW-1185">Reference proteome</keyword>
<feature type="compositionally biased region" description="Polar residues" evidence="1">
    <location>
        <begin position="128"/>
        <end position="139"/>
    </location>
</feature>
<gene>
    <name evidence="2" type="ORF">ColLi_12267</name>
</gene>
<dbReference type="EMBL" id="BPPX01000041">
    <property type="protein sequence ID" value="GJC89429.1"/>
    <property type="molecule type" value="Genomic_DNA"/>
</dbReference>
<dbReference type="AlphaFoldDB" id="A0AA37GY37"/>